<dbReference type="AlphaFoldDB" id="A0A383DBX4"/>
<accession>A0A383DBX4</accession>
<gene>
    <name evidence="1" type="ORF">METZ01_LOCUS494725</name>
</gene>
<sequence>MEMLSTQTVESALHSAVEVEIRSHVDPDYWNDIVRTYSHGGFLDTSNRFDEFIKCHPDTKMYYLIGHKNAREVGWMAFCETYHGHDIVTLKSHLRPLKPICERTMRTFDCFTVPMVADDVEEGEIVTALIDAAENLAHE</sequence>
<evidence type="ECO:0000313" key="1">
    <source>
        <dbReference type="EMBL" id="SVE41871.1"/>
    </source>
</evidence>
<dbReference type="EMBL" id="UINC01215941">
    <property type="protein sequence ID" value="SVE41871.1"/>
    <property type="molecule type" value="Genomic_DNA"/>
</dbReference>
<organism evidence="1">
    <name type="scientific">marine metagenome</name>
    <dbReference type="NCBI Taxonomy" id="408172"/>
    <lineage>
        <taxon>unclassified sequences</taxon>
        <taxon>metagenomes</taxon>
        <taxon>ecological metagenomes</taxon>
    </lineage>
</organism>
<protein>
    <submittedName>
        <fullName evidence="1">Uncharacterized protein</fullName>
    </submittedName>
</protein>
<reference evidence="1" key="1">
    <citation type="submission" date="2018-05" db="EMBL/GenBank/DDBJ databases">
        <authorList>
            <person name="Lanie J.A."/>
            <person name="Ng W.-L."/>
            <person name="Kazmierczak K.M."/>
            <person name="Andrzejewski T.M."/>
            <person name="Davidsen T.M."/>
            <person name="Wayne K.J."/>
            <person name="Tettelin H."/>
            <person name="Glass J.I."/>
            <person name="Rusch D."/>
            <person name="Podicherti R."/>
            <person name="Tsui H.-C.T."/>
            <person name="Winkler M.E."/>
        </authorList>
    </citation>
    <scope>NUCLEOTIDE SEQUENCE</scope>
</reference>
<proteinExistence type="predicted"/>
<name>A0A383DBX4_9ZZZZ</name>
<feature type="non-terminal residue" evidence="1">
    <location>
        <position position="139"/>
    </location>
</feature>